<dbReference type="Pfam" id="PF00440">
    <property type="entry name" value="TetR_N"/>
    <property type="match status" value="1"/>
</dbReference>
<sequence>MTELESSKRQGAENAWLSAAYEVLTESGVEAVKVGVLSKKLGLTRSGFYWYFKDREALLDVMIARWDAKNTGNLIRQTEAYADTITEAMLNLFECWLDADLFDSRLDLAIRNWARNAPDLQRKIEHSDRLRARAIADMYRRFGFSDKQAEVRSMTVLYTQIGYISMQVSEDLEERINRMPDYVEVYTDKKPSEREFARFKSKYFPT</sequence>
<dbReference type="OrthoDB" id="3218408at2"/>
<proteinExistence type="predicted"/>
<dbReference type="EMBL" id="LKBA01000003">
    <property type="protein sequence ID" value="KPN64665.1"/>
    <property type="molecule type" value="Genomic_DNA"/>
</dbReference>
<name>A0A0P7I600_9RHOB</name>
<dbReference type="InterPro" id="IPR001647">
    <property type="entry name" value="HTH_TetR"/>
</dbReference>
<dbReference type="RefSeq" id="WP_055187535.1">
    <property type="nucleotide sequence ID" value="NZ_FPBS01000038.1"/>
</dbReference>
<evidence type="ECO:0000256" key="1">
    <source>
        <dbReference type="ARBA" id="ARBA00023125"/>
    </source>
</evidence>
<accession>A0A0P7I600</accession>
<protein>
    <submittedName>
        <fullName evidence="4">TetR family transcriptional regulator</fullName>
    </submittedName>
</protein>
<dbReference type="Gene3D" id="1.10.357.10">
    <property type="entry name" value="Tetracycline Repressor, domain 2"/>
    <property type="match status" value="1"/>
</dbReference>
<gene>
    <name evidence="4" type="ORF">AKJ29_00995</name>
</gene>
<evidence type="ECO:0000259" key="3">
    <source>
        <dbReference type="PROSITE" id="PS50977"/>
    </source>
</evidence>
<dbReference type="SUPFAM" id="SSF46689">
    <property type="entry name" value="Homeodomain-like"/>
    <property type="match status" value="1"/>
</dbReference>
<dbReference type="Proteomes" id="UP000050471">
    <property type="component" value="Unassembled WGS sequence"/>
</dbReference>
<dbReference type="InterPro" id="IPR009057">
    <property type="entry name" value="Homeodomain-like_sf"/>
</dbReference>
<comment type="caution">
    <text evidence="4">The sequence shown here is derived from an EMBL/GenBank/DDBJ whole genome shotgun (WGS) entry which is preliminary data.</text>
</comment>
<organism evidence="4 5">
    <name type="scientific">Aliiroseovarius crassostreae</name>
    <dbReference type="NCBI Taxonomy" id="154981"/>
    <lineage>
        <taxon>Bacteria</taxon>
        <taxon>Pseudomonadati</taxon>
        <taxon>Pseudomonadota</taxon>
        <taxon>Alphaproteobacteria</taxon>
        <taxon>Rhodobacterales</taxon>
        <taxon>Paracoccaceae</taxon>
        <taxon>Aliiroseovarius</taxon>
    </lineage>
</organism>
<dbReference type="AlphaFoldDB" id="A0A0P7I600"/>
<feature type="domain" description="HTH tetR-type" evidence="3">
    <location>
        <begin position="10"/>
        <end position="70"/>
    </location>
</feature>
<reference evidence="4 5" key="1">
    <citation type="submission" date="2015-09" db="EMBL/GenBank/DDBJ databases">
        <title>Draft genome sequence of Aliiroseovarius crassostreae CV919-312TSm, the causative agent of Roseovarius Oyster Disease (formerly Juvenile Oyster Disease).</title>
        <authorList>
            <person name="Kessner L."/>
            <person name="Spinard E."/>
            <person name="Nelson D."/>
        </authorList>
    </citation>
    <scope>NUCLEOTIDE SEQUENCE [LARGE SCALE GENOMIC DNA]</scope>
    <source>
        <strain evidence="4 5">CV919-312</strain>
    </source>
</reference>
<dbReference type="STRING" id="154981.AKJ29_00995"/>
<evidence type="ECO:0000313" key="5">
    <source>
        <dbReference type="Proteomes" id="UP000050471"/>
    </source>
</evidence>
<dbReference type="PRINTS" id="PR00455">
    <property type="entry name" value="HTHTETR"/>
</dbReference>
<keyword evidence="5" id="KW-1185">Reference proteome</keyword>
<feature type="DNA-binding region" description="H-T-H motif" evidence="2">
    <location>
        <begin position="33"/>
        <end position="52"/>
    </location>
</feature>
<evidence type="ECO:0000313" key="4">
    <source>
        <dbReference type="EMBL" id="KPN64665.1"/>
    </source>
</evidence>
<dbReference type="PROSITE" id="PS50977">
    <property type="entry name" value="HTH_TETR_2"/>
    <property type="match status" value="1"/>
</dbReference>
<dbReference type="GO" id="GO:0003677">
    <property type="term" value="F:DNA binding"/>
    <property type="evidence" value="ECO:0007669"/>
    <property type="project" value="UniProtKB-UniRule"/>
</dbReference>
<evidence type="ECO:0000256" key="2">
    <source>
        <dbReference type="PROSITE-ProRule" id="PRU00335"/>
    </source>
</evidence>
<keyword evidence="1 2" id="KW-0238">DNA-binding</keyword>